<organism evidence="5 6">
    <name type="scientific">Candidatus Nitronauta litoralis</name>
    <dbReference type="NCBI Taxonomy" id="2705533"/>
    <lineage>
        <taxon>Bacteria</taxon>
        <taxon>Pseudomonadati</taxon>
        <taxon>Nitrospinota/Tectimicrobiota group</taxon>
        <taxon>Nitrospinota</taxon>
        <taxon>Nitrospinia</taxon>
        <taxon>Nitrospinales</taxon>
        <taxon>Nitrospinaceae</taxon>
        <taxon>Candidatus Nitronauta</taxon>
    </lineage>
</organism>
<evidence type="ECO:0000313" key="6">
    <source>
        <dbReference type="Proteomes" id="UP000594688"/>
    </source>
</evidence>
<dbReference type="GO" id="GO:0009007">
    <property type="term" value="F:site-specific DNA-methyltransferase (adenine-specific) activity"/>
    <property type="evidence" value="ECO:0007669"/>
    <property type="project" value="UniProtKB-EC"/>
</dbReference>
<keyword evidence="2" id="KW-0808">Transferase</keyword>
<dbReference type="PANTHER" id="PTHR30481:SF4">
    <property type="entry name" value="SITE-SPECIFIC DNA-METHYLTRANSFERASE (ADENINE-SPECIFIC)"/>
    <property type="match status" value="1"/>
</dbReference>
<dbReference type="AlphaFoldDB" id="A0A7T0BVC2"/>
<sequence>MKSFFGWVGGKSQLAPKIVKEFPKHHTYVEVFGGAGWVLFQKDQAQSKVEVYNDINGDLVNLMTVAKHRPSALSESMRNLLFSRQMMKRCLEPGDHLGEVDRASRFLYLIKNSFGAKLGAGWAMSRKSPPRTLINGELVQQVSERLKKVYIDHQGFGKLIPLWDSKQTLFYLDPPYSGDLGKHYQHQMALEDHEKLRRILGKAKGKWILSYDASPAIRKLYKGYRMKTLDIKYSLNNKTTKQTRQELLISNC</sequence>
<feature type="binding site" evidence="4">
    <location>
        <position position="7"/>
    </location>
    <ligand>
        <name>S-adenosyl-L-methionine</name>
        <dbReference type="ChEBI" id="CHEBI:59789"/>
    </ligand>
</feature>
<dbReference type="InterPro" id="IPR012327">
    <property type="entry name" value="MeTrfase_D12"/>
</dbReference>
<dbReference type="Pfam" id="PF02086">
    <property type="entry name" value="MethyltransfD12"/>
    <property type="match status" value="1"/>
</dbReference>
<dbReference type="InterPro" id="IPR029063">
    <property type="entry name" value="SAM-dependent_MTases_sf"/>
</dbReference>
<feature type="binding site" evidence="4">
    <location>
        <position position="11"/>
    </location>
    <ligand>
        <name>S-adenosyl-L-methionine</name>
        <dbReference type="ChEBI" id="CHEBI:59789"/>
    </ligand>
</feature>
<dbReference type="GO" id="GO:1904047">
    <property type="term" value="F:S-adenosyl-L-methionine binding"/>
    <property type="evidence" value="ECO:0007669"/>
    <property type="project" value="TreeGrafter"/>
</dbReference>
<evidence type="ECO:0000313" key="5">
    <source>
        <dbReference type="EMBL" id="QPJ61712.1"/>
    </source>
</evidence>
<dbReference type="SUPFAM" id="SSF53335">
    <property type="entry name" value="S-adenosyl-L-methionine-dependent methyltransferases"/>
    <property type="match status" value="1"/>
</dbReference>
<dbReference type="GO" id="GO:0006298">
    <property type="term" value="P:mismatch repair"/>
    <property type="evidence" value="ECO:0007669"/>
    <property type="project" value="TreeGrafter"/>
</dbReference>
<name>A0A7T0BVC2_9BACT</name>
<feature type="binding site" evidence="4">
    <location>
        <position position="173"/>
    </location>
    <ligand>
        <name>S-adenosyl-L-methionine</name>
        <dbReference type="ChEBI" id="CHEBI:59789"/>
    </ligand>
</feature>
<dbReference type="EMBL" id="CP048685">
    <property type="protein sequence ID" value="QPJ61712.1"/>
    <property type="molecule type" value="Genomic_DNA"/>
</dbReference>
<dbReference type="PANTHER" id="PTHR30481">
    <property type="entry name" value="DNA ADENINE METHYLASE"/>
    <property type="match status" value="1"/>
</dbReference>
<dbReference type="GO" id="GO:0043565">
    <property type="term" value="F:sequence-specific DNA binding"/>
    <property type="evidence" value="ECO:0007669"/>
    <property type="project" value="TreeGrafter"/>
</dbReference>
<dbReference type="KEGG" id="nli:G3M70_07355"/>
<protein>
    <submittedName>
        <fullName evidence="5">DNA adenine methylase</fullName>
    </submittedName>
</protein>
<keyword evidence="1 5" id="KW-0489">Methyltransferase</keyword>
<evidence type="ECO:0000256" key="1">
    <source>
        <dbReference type="ARBA" id="ARBA00022603"/>
    </source>
</evidence>
<dbReference type="Gene3D" id="3.40.50.150">
    <property type="entry name" value="Vaccinia Virus protein VP39"/>
    <property type="match status" value="2"/>
</dbReference>
<accession>A0A7T0BVC2</accession>
<dbReference type="PRINTS" id="PR00505">
    <property type="entry name" value="D12N6MTFRASE"/>
</dbReference>
<keyword evidence="3" id="KW-0949">S-adenosyl-L-methionine</keyword>
<dbReference type="GO" id="GO:0032259">
    <property type="term" value="P:methylation"/>
    <property type="evidence" value="ECO:0007669"/>
    <property type="project" value="UniProtKB-KW"/>
</dbReference>
<gene>
    <name evidence="5" type="ORF">G3M70_07355</name>
</gene>
<evidence type="ECO:0000256" key="3">
    <source>
        <dbReference type="ARBA" id="ARBA00022691"/>
    </source>
</evidence>
<dbReference type="Proteomes" id="UP000594688">
    <property type="component" value="Chromosome"/>
</dbReference>
<evidence type="ECO:0000256" key="2">
    <source>
        <dbReference type="ARBA" id="ARBA00022679"/>
    </source>
</evidence>
<dbReference type="PIRSF" id="PIRSF000398">
    <property type="entry name" value="M_m6A_EcoRV"/>
    <property type="match status" value="1"/>
</dbReference>
<reference evidence="5 6" key="1">
    <citation type="submission" date="2020-02" db="EMBL/GenBank/DDBJ databases">
        <title>Genomic and physiological characterization of two novel Nitrospinaceae genera.</title>
        <authorList>
            <person name="Mueller A.J."/>
            <person name="Jung M.-Y."/>
            <person name="Strachan C.R."/>
            <person name="Herbold C.W."/>
            <person name="Kirkegaard R.H."/>
            <person name="Daims H."/>
        </authorList>
    </citation>
    <scope>NUCLEOTIDE SEQUENCE [LARGE SCALE GENOMIC DNA]</scope>
    <source>
        <strain evidence="5">EB</strain>
    </source>
</reference>
<dbReference type="GO" id="GO:0009307">
    <property type="term" value="P:DNA restriction-modification system"/>
    <property type="evidence" value="ECO:0007669"/>
    <property type="project" value="InterPro"/>
</dbReference>
<feature type="binding site" evidence="4">
    <location>
        <position position="54"/>
    </location>
    <ligand>
        <name>S-adenosyl-L-methionine</name>
        <dbReference type="ChEBI" id="CHEBI:59789"/>
    </ligand>
</feature>
<dbReference type="InterPro" id="IPR012263">
    <property type="entry name" value="M_m6A_EcoRV"/>
</dbReference>
<proteinExistence type="predicted"/>
<evidence type="ECO:0000256" key="4">
    <source>
        <dbReference type="PIRSR" id="PIRSR000398-1"/>
    </source>
</evidence>